<dbReference type="InterPro" id="IPR029475">
    <property type="entry name" value="DUF6807"/>
</dbReference>
<dbReference type="RefSeq" id="WP_344288698.1">
    <property type="nucleotide sequence ID" value="NZ_BAAAPF010000020.1"/>
</dbReference>
<gene>
    <name evidence="1" type="ORF">GCM10009802_12580</name>
</gene>
<comment type="caution">
    <text evidence="1">The sequence shown here is derived from an EMBL/GenBank/DDBJ whole genome shotgun (WGS) entry which is preliminary data.</text>
</comment>
<organism evidence="1 2">
    <name type="scientific">Streptomyces synnematoformans</name>
    <dbReference type="NCBI Taxonomy" id="415721"/>
    <lineage>
        <taxon>Bacteria</taxon>
        <taxon>Bacillati</taxon>
        <taxon>Actinomycetota</taxon>
        <taxon>Actinomycetes</taxon>
        <taxon>Kitasatosporales</taxon>
        <taxon>Streptomycetaceae</taxon>
        <taxon>Streptomyces</taxon>
    </lineage>
</organism>
<accession>A0ABP5J9A2</accession>
<keyword evidence="2" id="KW-1185">Reference proteome</keyword>
<dbReference type="EMBL" id="BAAAPF010000020">
    <property type="protein sequence ID" value="GAA2113680.1"/>
    <property type="molecule type" value="Genomic_DNA"/>
</dbReference>
<dbReference type="Proteomes" id="UP001500443">
    <property type="component" value="Unassembled WGS sequence"/>
</dbReference>
<evidence type="ECO:0000313" key="2">
    <source>
        <dbReference type="Proteomes" id="UP001500443"/>
    </source>
</evidence>
<dbReference type="Pfam" id="PF14100">
    <property type="entry name" value="DUF6807"/>
    <property type="match status" value="1"/>
</dbReference>
<protein>
    <submittedName>
        <fullName evidence="1">PmoA family protein</fullName>
    </submittedName>
</protein>
<name>A0ABP5J9A2_9ACTN</name>
<proteinExistence type="predicted"/>
<sequence>MTAPTAPEETLALRCSGRVVGRYVHRPALAPRLSPRPYLHPVRTLGGVAVTELMPADHLHHLGAGLAVPDVDGRNFWGGRTFVAGRGPTELDNHGEQRHTRFVERDDDGFVAELAWSAGGRELLRERRTVTAAPLGPAAWALSFAFTLTNTSGADLSLGSPATNGRAGAGYGGFFWRAPKEAEPPAVRTGDGEGTEAVHGRRADWLALAGRDFTLVFAGATDATRGDPWFVRTREYPGVGSALAWSGRLPLPPGADLTRQVVTAVVDGSAAMRSAAELAQLAHAAVAAAPAGGHRSADPSGDPHD</sequence>
<evidence type="ECO:0000313" key="1">
    <source>
        <dbReference type="EMBL" id="GAA2113680.1"/>
    </source>
</evidence>
<reference evidence="2" key="1">
    <citation type="journal article" date="2019" name="Int. J. Syst. Evol. Microbiol.">
        <title>The Global Catalogue of Microorganisms (GCM) 10K type strain sequencing project: providing services to taxonomists for standard genome sequencing and annotation.</title>
        <authorList>
            <consortium name="The Broad Institute Genomics Platform"/>
            <consortium name="The Broad Institute Genome Sequencing Center for Infectious Disease"/>
            <person name="Wu L."/>
            <person name="Ma J."/>
        </authorList>
    </citation>
    <scope>NUCLEOTIDE SEQUENCE [LARGE SCALE GENOMIC DNA]</scope>
    <source>
        <strain evidence="2">JCM 15481</strain>
    </source>
</reference>